<dbReference type="Proteomes" id="UP000293952">
    <property type="component" value="Unassembled WGS sequence"/>
</dbReference>
<dbReference type="PANTHER" id="PTHR33885:SF3">
    <property type="entry name" value="PHAGE SHOCK PROTEIN C"/>
    <property type="match status" value="1"/>
</dbReference>
<feature type="transmembrane region" description="Helical" evidence="6">
    <location>
        <begin position="227"/>
        <end position="249"/>
    </location>
</feature>
<dbReference type="InterPro" id="IPR007168">
    <property type="entry name" value="Phageshock_PspC_N"/>
</dbReference>
<evidence type="ECO:0000259" key="9">
    <source>
        <dbReference type="Pfam" id="PF22744"/>
    </source>
</evidence>
<dbReference type="Pfam" id="PF22571">
    <property type="entry name" value="LiaI-LiaF-TM_PspC"/>
    <property type="match status" value="1"/>
</dbReference>
<evidence type="ECO:0000259" key="8">
    <source>
        <dbReference type="Pfam" id="PF22571"/>
    </source>
</evidence>
<feature type="domain" description="PspC-related ToastRack" evidence="9">
    <location>
        <begin position="392"/>
        <end position="487"/>
    </location>
</feature>
<dbReference type="GO" id="GO:0005886">
    <property type="term" value="C:plasma membrane"/>
    <property type="evidence" value="ECO:0007669"/>
    <property type="project" value="UniProtKB-SubCell"/>
</dbReference>
<evidence type="ECO:0000256" key="6">
    <source>
        <dbReference type="SAM" id="Phobius"/>
    </source>
</evidence>
<feature type="domain" description="Phage shock protein PspC N-terminal" evidence="7">
    <location>
        <begin position="108"/>
        <end position="165"/>
    </location>
</feature>
<keyword evidence="4 6" id="KW-1133">Transmembrane helix</keyword>
<dbReference type="InterPro" id="IPR052027">
    <property type="entry name" value="PspC"/>
</dbReference>
<evidence type="ECO:0000256" key="3">
    <source>
        <dbReference type="ARBA" id="ARBA00022692"/>
    </source>
</evidence>
<keyword evidence="2" id="KW-1003">Cell membrane</keyword>
<name>A0A4Q4KNZ0_9FLAO</name>
<gene>
    <name evidence="10" type="ORF">ERX46_07195</name>
</gene>
<evidence type="ECO:0000256" key="2">
    <source>
        <dbReference type="ARBA" id="ARBA00022475"/>
    </source>
</evidence>
<accession>A0A4Q4KNZ0</accession>
<dbReference type="InterPro" id="IPR054319">
    <property type="entry name" value="PspC-rel_ToastRack"/>
</dbReference>
<dbReference type="OrthoDB" id="5772680at2"/>
<dbReference type="PANTHER" id="PTHR33885">
    <property type="entry name" value="PHAGE SHOCK PROTEIN C"/>
    <property type="match status" value="1"/>
</dbReference>
<dbReference type="EMBL" id="SETE01000002">
    <property type="protein sequence ID" value="RYM35155.1"/>
    <property type="molecule type" value="Genomic_DNA"/>
</dbReference>
<keyword evidence="5 6" id="KW-0472">Membrane</keyword>
<feature type="domain" description="PspC-related transmembrane region" evidence="8">
    <location>
        <begin position="200"/>
        <end position="338"/>
    </location>
</feature>
<reference evidence="10 11" key="1">
    <citation type="submission" date="2019-02" db="EMBL/GenBank/DDBJ databases">
        <title>Genome sequence of the sea-ice species Brumimicrobium glaciale.</title>
        <authorList>
            <person name="Bowman J.P."/>
        </authorList>
    </citation>
    <scope>NUCLEOTIDE SEQUENCE [LARGE SCALE GENOMIC DNA]</scope>
    <source>
        <strain evidence="10 11">IC156</strain>
    </source>
</reference>
<evidence type="ECO:0000256" key="5">
    <source>
        <dbReference type="ARBA" id="ARBA00023136"/>
    </source>
</evidence>
<feature type="transmembrane region" description="Helical" evidence="6">
    <location>
        <begin position="311"/>
        <end position="332"/>
    </location>
</feature>
<dbReference type="InterPro" id="IPR054321">
    <property type="entry name" value="PspC-rel_TM"/>
</dbReference>
<evidence type="ECO:0000313" key="10">
    <source>
        <dbReference type="EMBL" id="RYM35155.1"/>
    </source>
</evidence>
<dbReference type="AlphaFoldDB" id="A0A4Q4KNZ0"/>
<sequence>MKKTTTINLAGMVYHIEEDAFQVLNQYIADIKRVFSNQEGVEEMVADIQFRIAELFQERLNKNKEVVTYSDVQEVMAIMGSPNQFDEDFEGNEEEQTYQETSYEEIPKRLYRDTDEGMLGGVSAGMANYFNIDPVIIRVLWIVLVLAGGSGVLIYIIAWIAIPEAKTTAQKLQMKGQSANIDNIRAFADSVKNEAKTGFKRASKSVKNTFKKKDNPISNVAKAIGRVIGFGLFLGGILGLVFLVLFFLADFNFFFINNEFIDGDVNSLIGLFFTTTVLASWLIFAVSIIPLIFLIIAGGMLLFNQKPKSRALILTLLILWFVAIVGLSFIGIRTGLDFKETYKSQEKTYVEGNYPELQVNIFEDEMMITNAMDYDFDRYLSISENEVKLGYARIEILPASDSLFYYSVEKRSNGGTLKSAKENSEEINFDIEQVGNVLNVSAKYGFPKKSKIRGQKVDVKIYVPVGRRIILNGNLEDYPIRLQTKARFNDDLLEQSSIWESSNLGMEYKGFLE</sequence>
<organism evidence="10 11">
    <name type="scientific">Brumimicrobium glaciale</name>
    <dbReference type="NCBI Taxonomy" id="200475"/>
    <lineage>
        <taxon>Bacteria</taxon>
        <taxon>Pseudomonadati</taxon>
        <taxon>Bacteroidota</taxon>
        <taxon>Flavobacteriia</taxon>
        <taxon>Flavobacteriales</taxon>
        <taxon>Crocinitomicaceae</taxon>
        <taxon>Brumimicrobium</taxon>
    </lineage>
</organism>
<dbReference type="Pfam" id="PF04024">
    <property type="entry name" value="PspC"/>
    <property type="match status" value="1"/>
</dbReference>
<dbReference type="Pfam" id="PF22744">
    <property type="entry name" value="Toast-rack_PspC-Cterm"/>
    <property type="match status" value="1"/>
</dbReference>
<proteinExistence type="predicted"/>
<protein>
    <submittedName>
        <fullName evidence="10">PspC domain-containing protein</fullName>
    </submittedName>
</protein>
<comment type="caution">
    <text evidence="10">The sequence shown here is derived from an EMBL/GenBank/DDBJ whole genome shotgun (WGS) entry which is preliminary data.</text>
</comment>
<evidence type="ECO:0000256" key="1">
    <source>
        <dbReference type="ARBA" id="ARBA00004162"/>
    </source>
</evidence>
<keyword evidence="11" id="KW-1185">Reference proteome</keyword>
<feature type="transmembrane region" description="Helical" evidence="6">
    <location>
        <begin position="139"/>
        <end position="162"/>
    </location>
</feature>
<evidence type="ECO:0000313" key="11">
    <source>
        <dbReference type="Proteomes" id="UP000293952"/>
    </source>
</evidence>
<evidence type="ECO:0000259" key="7">
    <source>
        <dbReference type="Pfam" id="PF04024"/>
    </source>
</evidence>
<evidence type="ECO:0000256" key="4">
    <source>
        <dbReference type="ARBA" id="ARBA00022989"/>
    </source>
</evidence>
<keyword evidence="3 6" id="KW-0812">Transmembrane</keyword>
<feature type="transmembrane region" description="Helical" evidence="6">
    <location>
        <begin position="269"/>
        <end position="299"/>
    </location>
</feature>
<dbReference type="RefSeq" id="WP_130093163.1">
    <property type="nucleotide sequence ID" value="NZ_SETE01000002.1"/>
</dbReference>
<comment type="subcellular location">
    <subcellularLocation>
        <location evidence="1">Cell membrane</location>
        <topology evidence="1">Single-pass membrane protein</topology>
    </subcellularLocation>
</comment>